<dbReference type="InterPro" id="IPR000182">
    <property type="entry name" value="GNAT_dom"/>
</dbReference>
<evidence type="ECO:0000259" key="3">
    <source>
        <dbReference type="PROSITE" id="PS51186"/>
    </source>
</evidence>
<dbReference type="PROSITE" id="PS51186">
    <property type="entry name" value="GNAT"/>
    <property type="match status" value="1"/>
</dbReference>
<dbReference type="EMBL" id="CP076448">
    <property type="protein sequence ID" value="QXM24941.1"/>
    <property type="molecule type" value="Genomic_DNA"/>
</dbReference>
<gene>
    <name evidence="4" type="ORF">KO353_01385</name>
</gene>
<keyword evidence="5" id="KW-1185">Reference proteome</keyword>
<organism evidence="4 5">
    <name type="scientific">Elioraea tepida</name>
    <dbReference type="NCBI Taxonomy" id="2843330"/>
    <lineage>
        <taxon>Bacteria</taxon>
        <taxon>Pseudomonadati</taxon>
        <taxon>Pseudomonadota</taxon>
        <taxon>Alphaproteobacteria</taxon>
        <taxon>Acetobacterales</taxon>
        <taxon>Elioraeaceae</taxon>
        <taxon>Elioraea</taxon>
    </lineage>
</organism>
<reference evidence="4" key="1">
    <citation type="submission" date="2021-06" db="EMBL/GenBank/DDBJ databases">
        <title>Elioraea tepida, sp. nov., a moderately thermophilic aerobic anoxygenic phototrophic bacterium isolated from an alkaline siliceous hot spring mat community in Yellowstone National Park, WY, USA.</title>
        <authorList>
            <person name="Saini M.K."/>
            <person name="Yoshida S."/>
            <person name="Sebastian A."/>
            <person name="Hirose S."/>
            <person name="Hara E."/>
            <person name="Tamaki H."/>
            <person name="Soulier N.T."/>
            <person name="Albert I."/>
            <person name="Hanada S."/>
            <person name="Bryant D.A."/>
            <person name="Tank M."/>
        </authorList>
    </citation>
    <scope>NUCLEOTIDE SEQUENCE</scope>
    <source>
        <strain evidence="4">MS-P2</strain>
    </source>
</reference>
<dbReference type="GO" id="GO:0016747">
    <property type="term" value="F:acyltransferase activity, transferring groups other than amino-acyl groups"/>
    <property type="evidence" value="ECO:0007669"/>
    <property type="project" value="InterPro"/>
</dbReference>
<dbReference type="CDD" id="cd04301">
    <property type="entry name" value="NAT_SF"/>
    <property type="match status" value="1"/>
</dbReference>
<proteinExistence type="predicted"/>
<keyword evidence="1" id="KW-0808">Transferase</keyword>
<dbReference type="AlphaFoldDB" id="A0A975YJS7"/>
<dbReference type="PANTHER" id="PTHR43877:SF1">
    <property type="entry name" value="ACETYLTRANSFERASE"/>
    <property type="match status" value="1"/>
</dbReference>
<dbReference type="RefSeq" id="WP_218285998.1">
    <property type="nucleotide sequence ID" value="NZ_CP076448.1"/>
</dbReference>
<accession>A0A975YJS7</accession>
<dbReference type="InterPro" id="IPR050832">
    <property type="entry name" value="Bact_Acetyltransf"/>
</dbReference>
<sequence>MTDAAIRPFADIDGEAFAALAAAARAEGHHFLDRMLADWHAGITRFDRPGEVVLAAWVGDTLAGLVARGRDPHSNDPTVGRLRHLYVRPEMRGKGIGPMLARAALAGAEEQFRLIRVRLGPDHAAAAAMYLALGFVPIAGDPFATHALALRPGA</sequence>
<protein>
    <submittedName>
        <fullName evidence="4">GNAT family N-acetyltransferase</fullName>
    </submittedName>
</protein>
<dbReference type="Proteomes" id="UP000694001">
    <property type="component" value="Chromosome"/>
</dbReference>
<evidence type="ECO:0000256" key="2">
    <source>
        <dbReference type="ARBA" id="ARBA00023315"/>
    </source>
</evidence>
<evidence type="ECO:0000256" key="1">
    <source>
        <dbReference type="ARBA" id="ARBA00022679"/>
    </source>
</evidence>
<name>A0A975YJS7_9PROT</name>
<evidence type="ECO:0000313" key="5">
    <source>
        <dbReference type="Proteomes" id="UP000694001"/>
    </source>
</evidence>
<keyword evidence="2" id="KW-0012">Acyltransferase</keyword>
<dbReference type="Pfam" id="PF00583">
    <property type="entry name" value="Acetyltransf_1"/>
    <property type="match status" value="1"/>
</dbReference>
<evidence type="ECO:0000313" key="4">
    <source>
        <dbReference type="EMBL" id="QXM24941.1"/>
    </source>
</evidence>
<feature type="domain" description="N-acetyltransferase" evidence="3">
    <location>
        <begin position="4"/>
        <end position="154"/>
    </location>
</feature>
<dbReference type="KEGG" id="elio:KO353_01385"/>
<dbReference type="PANTHER" id="PTHR43877">
    <property type="entry name" value="AMINOALKYLPHOSPHONATE N-ACETYLTRANSFERASE-RELATED-RELATED"/>
    <property type="match status" value="1"/>
</dbReference>